<gene>
    <name evidence="2" type="ORF">PoB_006312400</name>
</gene>
<evidence type="ECO:0000313" key="3">
    <source>
        <dbReference type="Proteomes" id="UP000735302"/>
    </source>
</evidence>
<feature type="region of interest" description="Disordered" evidence="1">
    <location>
        <begin position="48"/>
        <end position="108"/>
    </location>
</feature>
<feature type="compositionally biased region" description="Polar residues" evidence="1">
    <location>
        <begin position="67"/>
        <end position="86"/>
    </location>
</feature>
<evidence type="ECO:0000256" key="1">
    <source>
        <dbReference type="SAM" id="MobiDB-lite"/>
    </source>
</evidence>
<proteinExistence type="predicted"/>
<sequence>MNKTVEKLHKNNCMSEVYFEQCCFKNTKKRKLLMKDALPTLFDIQNPPLSTTTIKRAPVSTSREDLPSSSCLSHSLEQQESTLNNEFESDEERQTLKRKLNGEGTKTSRLRKRMRLLNEKESLTKQPLSESDIGLQFPTQSPRKYLLDAACNFVCTQLHKNRLPKRGRKWTH</sequence>
<accession>A0AAV4CXI9</accession>
<name>A0AAV4CXI9_9GAST</name>
<reference evidence="2 3" key="1">
    <citation type="journal article" date="2021" name="Elife">
        <title>Chloroplast acquisition without the gene transfer in kleptoplastic sea slugs, Plakobranchus ocellatus.</title>
        <authorList>
            <person name="Maeda T."/>
            <person name="Takahashi S."/>
            <person name="Yoshida T."/>
            <person name="Shimamura S."/>
            <person name="Takaki Y."/>
            <person name="Nagai Y."/>
            <person name="Toyoda A."/>
            <person name="Suzuki Y."/>
            <person name="Arimoto A."/>
            <person name="Ishii H."/>
            <person name="Satoh N."/>
            <person name="Nishiyama T."/>
            <person name="Hasebe M."/>
            <person name="Maruyama T."/>
            <person name="Minagawa J."/>
            <person name="Obokata J."/>
            <person name="Shigenobu S."/>
        </authorList>
    </citation>
    <scope>NUCLEOTIDE SEQUENCE [LARGE SCALE GENOMIC DNA]</scope>
</reference>
<evidence type="ECO:0008006" key="4">
    <source>
        <dbReference type="Google" id="ProtNLM"/>
    </source>
</evidence>
<dbReference type="EMBL" id="BLXT01007118">
    <property type="protein sequence ID" value="GFO36619.1"/>
    <property type="molecule type" value="Genomic_DNA"/>
</dbReference>
<evidence type="ECO:0000313" key="2">
    <source>
        <dbReference type="EMBL" id="GFO36619.1"/>
    </source>
</evidence>
<protein>
    <recommendedName>
        <fullName evidence="4">Tantalus-like domain-containing protein</fullName>
    </recommendedName>
</protein>
<organism evidence="2 3">
    <name type="scientific">Plakobranchus ocellatus</name>
    <dbReference type="NCBI Taxonomy" id="259542"/>
    <lineage>
        <taxon>Eukaryota</taxon>
        <taxon>Metazoa</taxon>
        <taxon>Spiralia</taxon>
        <taxon>Lophotrochozoa</taxon>
        <taxon>Mollusca</taxon>
        <taxon>Gastropoda</taxon>
        <taxon>Heterobranchia</taxon>
        <taxon>Euthyneura</taxon>
        <taxon>Panpulmonata</taxon>
        <taxon>Sacoglossa</taxon>
        <taxon>Placobranchoidea</taxon>
        <taxon>Plakobranchidae</taxon>
        <taxon>Plakobranchus</taxon>
    </lineage>
</organism>
<comment type="caution">
    <text evidence="2">The sequence shown here is derived from an EMBL/GenBank/DDBJ whole genome shotgun (WGS) entry which is preliminary data.</text>
</comment>
<keyword evidence="3" id="KW-1185">Reference proteome</keyword>
<dbReference type="Proteomes" id="UP000735302">
    <property type="component" value="Unassembled WGS sequence"/>
</dbReference>
<dbReference type="AlphaFoldDB" id="A0AAV4CXI9"/>